<proteinExistence type="predicted"/>
<evidence type="ECO:0000313" key="1">
    <source>
        <dbReference type="EMBL" id="JAD59418.1"/>
    </source>
</evidence>
<reference evidence="1" key="2">
    <citation type="journal article" date="2015" name="Data Brief">
        <title>Shoot transcriptome of the giant reed, Arundo donax.</title>
        <authorList>
            <person name="Barrero R.A."/>
            <person name="Guerrero F.D."/>
            <person name="Moolhuijzen P."/>
            <person name="Goolsby J.A."/>
            <person name="Tidwell J."/>
            <person name="Bellgard S.E."/>
            <person name="Bellgard M.I."/>
        </authorList>
    </citation>
    <scope>NUCLEOTIDE SEQUENCE</scope>
    <source>
        <tissue evidence="1">Shoot tissue taken approximately 20 cm above the soil surface</tissue>
    </source>
</reference>
<organism evidence="1">
    <name type="scientific">Arundo donax</name>
    <name type="common">Giant reed</name>
    <name type="synonym">Donax arundinaceus</name>
    <dbReference type="NCBI Taxonomy" id="35708"/>
    <lineage>
        <taxon>Eukaryota</taxon>
        <taxon>Viridiplantae</taxon>
        <taxon>Streptophyta</taxon>
        <taxon>Embryophyta</taxon>
        <taxon>Tracheophyta</taxon>
        <taxon>Spermatophyta</taxon>
        <taxon>Magnoliopsida</taxon>
        <taxon>Liliopsida</taxon>
        <taxon>Poales</taxon>
        <taxon>Poaceae</taxon>
        <taxon>PACMAD clade</taxon>
        <taxon>Arundinoideae</taxon>
        <taxon>Arundineae</taxon>
        <taxon>Arundo</taxon>
    </lineage>
</organism>
<dbReference type="EMBL" id="GBRH01238477">
    <property type="protein sequence ID" value="JAD59418.1"/>
    <property type="molecule type" value="Transcribed_RNA"/>
</dbReference>
<name>A0A0A9BB61_ARUDO</name>
<reference evidence="1" key="1">
    <citation type="submission" date="2014-09" db="EMBL/GenBank/DDBJ databases">
        <authorList>
            <person name="Magalhaes I.L.F."/>
            <person name="Oliveira U."/>
            <person name="Santos F.R."/>
            <person name="Vidigal T.H.D.A."/>
            <person name="Brescovit A.D."/>
            <person name="Santos A.J."/>
        </authorList>
    </citation>
    <scope>NUCLEOTIDE SEQUENCE</scope>
    <source>
        <tissue evidence="1">Shoot tissue taken approximately 20 cm above the soil surface</tissue>
    </source>
</reference>
<dbReference type="AlphaFoldDB" id="A0A0A9BB61"/>
<sequence length="26" mass="2893">MKLAAFSVFSFIYSQVIQETKALVAT</sequence>
<protein>
    <submittedName>
        <fullName evidence="1">Uncharacterized protein</fullName>
    </submittedName>
</protein>
<accession>A0A0A9BB61</accession>